<name>A0ABW2HSX7_9ACTN</name>
<gene>
    <name evidence="3" type="ORF">ACFQS1_20070</name>
</gene>
<dbReference type="RefSeq" id="WP_378970450.1">
    <property type="nucleotide sequence ID" value="NZ_JBHTBJ010000014.1"/>
</dbReference>
<dbReference type="EMBL" id="JBHTBJ010000014">
    <property type="protein sequence ID" value="MFC7276297.1"/>
    <property type="molecule type" value="Genomic_DNA"/>
</dbReference>
<dbReference type="SUPFAM" id="SSF51679">
    <property type="entry name" value="Bacterial luciferase-like"/>
    <property type="match status" value="1"/>
</dbReference>
<dbReference type="InterPro" id="IPR036661">
    <property type="entry name" value="Luciferase-like_sf"/>
</dbReference>
<keyword evidence="1" id="KW-0560">Oxidoreductase</keyword>
<sequence length="294" mass="30287">MRIGFMFDRGRPPEELTGFAAELEAMGADDLWVVEDLGWTGSISSAALALAATERLRVGLGIAPVALRNAALLAMEVGNLARVHPGRLVAGVGHGVPEWMRKVGAETPRKLALLEETIVAARGLLGGDEVVLHGREVTVDGLRLVHPPAEVPPIVTGVVRPRSLELSGRVADGTILAEGAGPAEVAASLGHIGRGRAAGDRPGHELIVFAFLHVDDDPERAVAAVREVVAGQAAWLGVPPAEVFGLFGPAEGIPVRVAALREAGASTVVLRPIGDDPDGQARAAMAALGRGVGG</sequence>
<evidence type="ECO:0000256" key="1">
    <source>
        <dbReference type="ARBA" id="ARBA00023002"/>
    </source>
</evidence>
<dbReference type="PANTHER" id="PTHR43244:SF1">
    <property type="entry name" value="5,10-METHYLENETETRAHYDROMETHANOPTERIN REDUCTASE"/>
    <property type="match status" value="1"/>
</dbReference>
<evidence type="ECO:0000259" key="2">
    <source>
        <dbReference type="Pfam" id="PF00296"/>
    </source>
</evidence>
<reference evidence="4" key="1">
    <citation type="journal article" date="2019" name="Int. J. Syst. Evol. Microbiol.">
        <title>The Global Catalogue of Microorganisms (GCM) 10K type strain sequencing project: providing services to taxonomists for standard genome sequencing and annotation.</title>
        <authorList>
            <consortium name="The Broad Institute Genomics Platform"/>
            <consortium name="The Broad Institute Genome Sequencing Center for Infectious Disease"/>
            <person name="Wu L."/>
            <person name="Ma J."/>
        </authorList>
    </citation>
    <scope>NUCLEOTIDE SEQUENCE [LARGE SCALE GENOMIC DNA]</scope>
    <source>
        <strain evidence="4">XZYJT-10</strain>
    </source>
</reference>
<comment type="caution">
    <text evidence="3">The sequence shown here is derived from an EMBL/GenBank/DDBJ whole genome shotgun (WGS) entry which is preliminary data.</text>
</comment>
<dbReference type="InterPro" id="IPR011251">
    <property type="entry name" value="Luciferase-like_dom"/>
</dbReference>
<keyword evidence="4" id="KW-1185">Reference proteome</keyword>
<evidence type="ECO:0000313" key="3">
    <source>
        <dbReference type="EMBL" id="MFC7276297.1"/>
    </source>
</evidence>
<dbReference type="Proteomes" id="UP001596548">
    <property type="component" value="Unassembled WGS sequence"/>
</dbReference>
<dbReference type="CDD" id="cd01097">
    <property type="entry name" value="Tetrahydromethanopterin_reductase"/>
    <property type="match status" value="1"/>
</dbReference>
<protein>
    <submittedName>
        <fullName evidence="3">LLM class flavin-dependent oxidoreductase</fullName>
    </submittedName>
</protein>
<dbReference type="PANTHER" id="PTHR43244">
    <property type="match status" value="1"/>
</dbReference>
<organism evidence="3 4">
    <name type="scientific">Paractinoplanes rhizophilus</name>
    <dbReference type="NCBI Taxonomy" id="1416877"/>
    <lineage>
        <taxon>Bacteria</taxon>
        <taxon>Bacillati</taxon>
        <taxon>Actinomycetota</taxon>
        <taxon>Actinomycetes</taxon>
        <taxon>Micromonosporales</taxon>
        <taxon>Micromonosporaceae</taxon>
        <taxon>Paractinoplanes</taxon>
    </lineage>
</organism>
<dbReference type="Gene3D" id="3.20.20.30">
    <property type="entry name" value="Luciferase-like domain"/>
    <property type="match status" value="1"/>
</dbReference>
<accession>A0ABW2HSX7</accession>
<dbReference type="Pfam" id="PF00296">
    <property type="entry name" value="Bac_luciferase"/>
    <property type="match status" value="1"/>
</dbReference>
<dbReference type="InterPro" id="IPR050564">
    <property type="entry name" value="F420-G6PD/mer"/>
</dbReference>
<evidence type="ECO:0000313" key="4">
    <source>
        <dbReference type="Proteomes" id="UP001596548"/>
    </source>
</evidence>
<feature type="domain" description="Luciferase-like" evidence="2">
    <location>
        <begin position="11"/>
        <end position="251"/>
    </location>
</feature>
<proteinExistence type="predicted"/>